<dbReference type="PANTHER" id="PTHR13405">
    <property type="entry name" value="NUCLEAR PORE COMPLEX PROTEIN NUP133"/>
    <property type="match status" value="1"/>
</dbReference>
<dbReference type="EMBL" id="KV453914">
    <property type="protein sequence ID" value="ODV78061.1"/>
    <property type="molecule type" value="Genomic_DNA"/>
</dbReference>
<accession>A0A1E4SEW5</accession>
<dbReference type="GO" id="GO:0006606">
    <property type="term" value="P:protein import into nucleus"/>
    <property type="evidence" value="ECO:0007669"/>
    <property type="project" value="TreeGrafter"/>
</dbReference>
<dbReference type="InterPro" id="IPR014908">
    <property type="entry name" value="Nucleoporin_Nup133/Nup155_N"/>
</dbReference>
<evidence type="ECO:0000259" key="6">
    <source>
        <dbReference type="Pfam" id="PF08801"/>
    </source>
</evidence>
<dbReference type="InterPro" id="IPR037624">
    <property type="entry name" value="Nup133-like"/>
</dbReference>
<comment type="similarity">
    <text evidence="2">Belongs to the nucleoporin Nup133 family.</text>
</comment>
<feature type="compositionally biased region" description="Polar residues" evidence="5">
    <location>
        <begin position="14"/>
        <end position="38"/>
    </location>
</feature>
<evidence type="ECO:0000313" key="7">
    <source>
        <dbReference type="EMBL" id="ODV78061.1"/>
    </source>
</evidence>
<evidence type="ECO:0000256" key="1">
    <source>
        <dbReference type="ARBA" id="ARBA00004123"/>
    </source>
</evidence>
<dbReference type="GO" id="GO:0031080">
    <property type="term" value="C:nuclear pore outer ring"/>
    <property type="evidence" value="ECO:0007669"/>
    <property type="project" value="TreeGrafter"/>
</dbReference>
<dbReference type="RefSeq" id="XP_020063183.1">
    <property type="nucleotide sequence ID" value="XM_020210366.1"/>
</dbReference>
<dbReference type="Pfam" id="PF08801">
    <property type="entry name" value="Nucleoporin_N"/>
    <property type="match status" value="1"/>
</dbReference>
<evidence type="ECO:0000313" key="8">
    <source>
        <dbReference type="Proteomes" id="UP000094285"/>
    </source>
</evidence>
<dbReference type="InterPro" id="IPR015943">
    <property type="entry name" value="WD40/YVTN_repeat-like_dom_sf"/>
</dbReference>
<dbReference type="GO" id="GO:0000972">
    <property type="term" value="P:transcription-dependent tethering of RNA polymerase II gene DNA at nuclear periphery"/>
    <property type="evidence" value="ECO:0007669"/>
    <property type="project" value="TreeGrafter"/>
</dbReference>
<name>A0A1E4SEW5_9ASCO</name>
<comment type="subcellular location">
    <subcellularLocation>
        <location evidence="1">Nucleus</location>
    </subcellularLocation>
</comment>
<reference evidence="8" key="1">
    <citation type="submission" date="2016-05" db="EMBL/GenBank/DDBJ databases">
        <title>Comparative genomics of biotechnologically important yeasts.</title>
        <authorList>
            <consortium name="DOE Joint Genome Institute"/>
            <person name="Riley R."/>
            <person name="Haridas S."/>
            <person name="Wolfe K.H."/>
            <person name="Lopes M.R."/>
            <person name="Hittinger C.T."/>
            <person name="Goker M."/>
            <person name="Salamov A."/>
            <person name="Wisecaver J."/>
            <person name="Long T.M."/>
            <person name="Aerts A.L."/>
            <person name="Barry K."/>
            <person name="Choi C."/>
            <person name="Clum A."/>
            <person name="Coughlan A.Y."/>
            <person name="Deshpande S."/>
            <person name="Douglass A.P."/>
            <person name="Hanson S.J."/>
            <person name="Klenk H.-P."/>
            <person name="Labutti K."/>
            <person name="Lapidus A."/>
            <person name="Lindquist E."/>
            <person name="Lipzen A."/>
            <person name="Meier-Kolthoff J.P."/>
            <person name="Ohm R.A."/>
            <person name="Otillar R.P."/>
            <person name="Pangilinan J."/>
            <person name="Peng Y."/>
            <person name="Rokas A."/>
            <person name="Rosa C.A."/>
            <person name="Scheuner C."/>
            <person name="Sibirny A.A."/>
            <person name="Slot J.C."/>
            <person name="Stielow J.B."/>
            <person name="Sun H."/>
            <person name="Kurtzman C.P."/>
            <person name="Blackwell M."/>
            <person name="Grigoriev I.V."/>
            <person name="Jeffries T.W."/>
        </authorList>
    </citation>
    <scope>NUCLEOTIDE SEQUENCE [LARGE SCALE GENOMIC DNA]</scope>
    <source>
        <strain evidence="8">NRRL Y-17324</strain>
    </source>
</reference>
<evidence type="ECO:0000256" key="4">
    <source>
        <dbReference type="ARBA" id="ARBA00023242"/>
    </source>
</evidence>
<proteinExistence type="inferred from homology"/>
<keyword evidence="8" id="KW-1185">Reference proteome</keyword>
<evidence type="ECO:0000256" key="2">
    <source>
        <dbReference type="ARBA" id="ARBA00005569"/>
    </source>
</evidence>
<dbReference type="OrthoDB" id="103454at2759"/>
<protein>
    <recommendedName>
        <fullName evidence="6">Nucleoporin Nup133/Nup155-like N-terminal domain-containing protein</fullName>
    </recommendedName>
</protein>
<organism evidence="7 8">
    <name type="scientific">Suhomyces tanzawaensis NRRL Y-17324</name>
    <dbReference type="NCBI Taxonomy" id="984487"/>
    <lineage>
        <taxon>Eukaryota</taxon>
        <taxon>Fungi</taxon>
        <taxon>Dikarya</taxon>
        <taxon>Ascomycota</taxon>
        <taxon>Saccharomycotina</taxon>
        <taxon>Pichiomycetes</taxon>
        <taxon>Debaryomycetaceae</taxon>
        <taxon>Suhomyces</taxon>
    </lineage>
</organism>
<dbReference type="STRING" id="984487.A0A1E4SEW5"/>
<dbReference type="Proteomes" id="UP000094285">
    <property type="component" value="Unassembled WGS sequence"/>
</dbReference>
<keyword evidence="4" id="KW-0539">Nucleus</keyword>
<dbReference type="GeneID" id="30984502"/>
<dbReference type="GO" id="GO:0016973">
    <property type="term" value="P:poly(A)+ mRNA export from nucleus"/>
    <property type="evidence" value="ECO:0007669"/>
    <property type="project" value="TreeGrafter"/>
</dbReference>
<sequence>MSSSGSIFKPRKSALSSRSPTPAASSISFSHQNEPKTTSHFKDTALELTKNENYCISKLPALPAVFERSQGSQLINAYSDHESNYSLVIDEDAIHVWSYKSADHTPLSIQFPIERSSVIPLAILTKPSSGVSQDPGLVIIDSSSGLVKFYESVQHAPALGLINNKSLELKLDINSQKGEYITLAENVEPAGIVVATSWKRCILVSLRDFKSKPQLSSVELLSNTKSKYLSFIFGSETTNEIFDEIVSIRSGRIINHGMTQEIFILDSSGGFHIVTYQLLSASGSPYVDKKKSYSHNLTTYFKNSIDGYLPGTNLDLSFLDLWPSAEHENIYVGLCYVKESYKSPNSQNLLLLTMRIDPTGVLPYGSHKLSRYNPEEASINKPRLFLPKPGKTAFVSIDNSMIITDINISYVEESAASVSYYTPRWEDVVRLRSNIDILGYGYEDQTFNNNPSAILLTRNNGVLRIERFPTSIDGGDSTDPLLIVKSHIEQAIFYFKSEEIEFDVVQQFSDETVLQAVSQIIEEITSSSSPYLPSFLPSITDFLALKVELFERFITYTQRNFPSVFPIAVSTIVDALEKNDFALQLWIQIEAEKAYSNTLKSTLEQVIIETQVVAANEDTLRKFFSQGINSVNEVFTKFVEKLLADDFSLPILTSLIVQATYYGILKNEIRYLADNELIPLRKIWVFETPLLIRIEQVFTSEYCEGGDEVKTQKSKEDLIKLCEVLYYFVTSAIQYMQLFDANNDQLKEYVQWYKGRNTHWISALLKQDLIQQGIEITEKYHDFSSLAQILEFQKKRLEDIYGEDSFEVDSLLQRYVYYFERFKYEFASLLYDYYVKNDQIQALLLSFTNYKFYLEEYLEKNAKKTSKFSWIRYLLDENFNKASKVLVESASKFEAGDNLDNKEVKYSLAKLAVIAARGTGHSDLDVNMDGDGSSYLLETENSLTKIKSQKNLFSSLIKNYGGEVQLLKFDNILKGFKNSHIGNGIAQSLLSRSFDQLVNNKQLKTIDLINWLTLLKPSIIEDRGFGLALKVAALVDDKQLFEYYTRLIWLRLLTIGDDWSLLDKANLKISTDEHIKEKVRGTVLFKTFKEINLDNKLINQLELLLNSKGVFENAENDSVAQEVNNTMVEKLTGYFQKYDFVQWVISIKEEARGENE</sequence>
<dbReference type="AlphaFoldDB" id="A0A1E4SEW5"/>
<evidence type="ECO:0000256" key="3">
    <source>
        <dbReference type="ARBA" id="ARBA00022448"/>
    </source>
</evidence>
<dbReference type="PANTHER" id="PTHR13405:SF11">
    <property type="entry name" value="NUCLEAR PORE COMPLEX PROTEIN NUP133"/>
    <property type="match status" value="1"/>
</dbReference>
<dbReference type="GO" id="GO:0017056">
    <property type="term" value="F:structural constituent of nuclear pore"/>
    <property type="evidence" value="ECO:0007669"/>
    <property type="project" value="InterPro"/>
</dbReference>
<evidence type="ECO:0000256" key="5">
    <source>
        <dbReference type="SAM" id="MobiDB-lite"/>
    </source>
</evidence>
<gene>
    <name evidence="7" type="ORF">CANTADRAFT_54781</name>
</gene>
<feature type="domain" description="Nucleoporin Nup133/Nup155-like N-terminal" evidence="6">
    <location>
        <begin position="49"/>
        <end position="464"/>
    </location>
</feature>
<dbReference type="SUPFAM" id="SSF117289">
    <property type="entry name" value="Nucleoporin domain"/>
    <property type="match status" value="1"/>
</dbReference>
<keyword evidence="3" id="KW-0813">Transport</keyword>
<feature type="region of interest" description="Disordered" evidence="5">
    <location>
        <begin position="1"/>
        <end position="38"/>
    </location>
</feature>
<dbReference type="Gene3D" id="2.130.10.10">
    <property type="entry name" value="YVTN repeat-like/Quinoprotein amine dehydrogenase"/>
    <property type="match status" value="1"/>
</dbReference>
<dbReference type="Gene3D" id="1.20.58.1380">
    <property type="match status" value="1"/>
</dbReference>